<accession>A0A0P7BMJ3</accession>
<name>A0A0P7BMJ3_9BACT</name>
<feature type="signal peptide" evidence="1">
    <location>
        <begin position="1"/>
        <end position="18"/>
    </location>
</feature>
<dbReference type="PROSITE" id="PS51257">
    <property type="entry name" value="PROKAR_LIPOPROTEIN"/>
    <property type="match status" value="1"/>
</dbReference>
<keyword evidence="1" id="KW-0732">Signal</keyword>
<proteinExistence type="predicted"/>
<comment type="caution">
    <text evidence="2">The sequence shown here is derived from an EMBL/GenBank/DDBJ whole genome shotgun (WGS) entry which is preliminary data.</text>
</comment>
<dbReference type="Proteomes" id="UP000050454">
    <property type="component" value="Unassembled WGS sequence"/>
</dbReference>
<reference evidence="2 3" key="1">
    <citation type="submission" date="2015-07" db="EMBL/GenBank/DDBJ databases">
        <title>The draft genome sequence of Leadbetterella sp. JN14-9.</title>
        <authorList>
            <person name="Liu Y."/>
            <person name="Du J."/>
            <person name="Shao Z."/>
        </authorList>
    </citation>
    <scope>NUCLEOTIDE SEQUENCE [LARGE SCALE GENOMIC DNA]</scope>
    <source>
        <strain evidence="2 3">JN14-9</strain>
    </source>
</reference>
<protein>
    <recommendedName>
        <fullName evidence="4">Lipoprotein</fullName>
    </recommendedName>
</protein>
<sequence length="176" mass="18600">MKTILPLLLLLIAFGCQKENSIEAVVSQPGSTITKNLRAGKSGKTTLCHNGHLIQVSSNSLKAHLAHGDVVQFGQLGTYIITYTINGSNYVHEGLITESENGVFSGTGQSITTGQQWTVDGTIDEAGNYSFTLHYTASSYTATATGTFGCDGSGYSGNWSDSSNQSGTWSATFESN</sequence>
<evidence type="ECO:0000256" key="1">
    <source>
        <dbReference type="SAM" id="SignalP"/>
    </source>
</evidence>
<organism evidence="2 3">
    <name type="scientific">Jiulongibacter sediminis</name>
    <dbReference type="NCBI Taxonomy" id="1605367"/>
    <lineage>
        <taxon>Bacteria</taxon>
        <taxon>Pseudomonadati</taxon>
        <taxon>Bacteroidota</taxon>
        <taxon>Cytophagia</taxon>
        <taxon>Cytophagales</taxon>
        <taxon>Leadbetterellaceae</taxon>
        <taxon>Jiulongibacter</taxon>
    </lineage>
</organism>
<keyword evidence="3" id="KW-1185">Reference proteome</keyword>
<evidence type="ECO:0008006" key="4">
    <source>
        <dbReference type="Google" id="ProtNLM"/>
    </source>
</evidence>
<gene>
    <name evidence="2" type="ORF">AFM12_07520</name>
</gene>
<evidence type="ECO:0000313" key="3">
    <source>
        <dbReference type="Proteomes" id="UP000050454"/>
    </source>
</evidence>
<dbReference type="AlphaFoldDB" id="A0A0P7BMJ3"/>
<dbReference type="RefSeq" id="WP_055146123.1">
    <property type="nucleotide sequence ID" value="NZ_JXSZ01000006.1"/>
</dbReference>
<dbReference type="EMBL" id="LGTQ01000006">
    <property type="protein sequence ID" value="KPM48471.1"/>
    <property type="molecule type" value="Genomic_DNA"/>
</dbReference>
<feature type="chain" id="PRO_5006135993" description="Lipoprotein" evidence="1">
    <location>
        <begin position="19"/>
        <end position="176"/>
    </location>
</feature>
<evidence type="ECO:0000313" key="2">
    <source>
        <dbReference type="EMBL" id="KPM48471.1"/>
    </source>
</evidence>